<dbReference type="InterPro" id="IPR011098">
    <property type="entry name" value="G5_dom"/>
</dbReference>
<dbReference type="CDD" id="cd14667">
    <property type="entry name" value="3D_containing_proteins"/>
    <property type="match status" value="1"/>
</dbReference>
<dbReference type="SUPFAM" id="SSF50685">
    <property type="entry name" value="Barwin-like endoglucanases"/>
    <property type="match status" value="1"/>
</dbReference>
<feature type="domain" description="G5" evidence="3">
    <location>
        <begin position="208"/>
        <end position="288"/>
    </location>
</feature>
<dbReference type="Pfam" id="PF03990">
    <property type="entry name" value="DUF348"/>
    <property type="match status" value="3"/>
</dbReference>
<dbReference type="RefSeq" id="WP_110612278.1">
    <property type="nucleotide sequence ID" value="NZ_PDOD01000007.1"/>
</dbReference>
<dbReference type="InterPro" id="IPR059180">
    <property type="entry name" value="3D_YorM"/>
</dbReference>
<dbReference type="SMART" id="SM01208">
    <property type="entry name" value="G5"/>
    <property type="match status" value="1"/>
</dbReference>
<evidence type="ECO:0000313" key="4">
    <source>
        <dbReference type="EMBL" id="PYZ91539.1"/>
    </source>
</evidence>
<dbReference type="InterPro" id="IPR051933">
    <property type="entry name" value="Resuscitation_pf_RpfB"/>
</dbReference>
<evidence type="ECO:0000256" key="2">
    <source>
        <dbReference type="SAM" id="MobiDB-lite"/>
    </source>
</evidence>
<dbReference type="PANTHER" id="PTHR39160:SF4">
    <property type="entry name" value="RESUSCITATION-PROMOTING FACTOR RPFB"/>
    <property type="match status" value="1"/>
</dbReference>
<accession>A0A323T6G0</accession>
<dbReference type="GO" id="GO:0009254">
    <property type="term" value="P:peptidoglycan turnover"/>
    <property type="evidence" value="ECO:0007669"/>
    <property type="project" value="InterPro"/>
</dbReference>
<dbReference type="GO" id="GO:0004553">
    <property type="term" value="F:hydrolase activity, hydrolyzing O-glycosyl compounds"/>
    <property type="evidence" value="ECO:0007669"/>
    <property type="project" value="InterPro"/>
</dbReference>
<evidence type="ECO:0000256" key="1">
    <source>
        <dbReference type="ARBA" id="ARBA00022729"/>
    </source>
</evidence>
<dbReference type="PANTHER" id="PTHR39160">
    <property type="entry name" value="CELL WALL-BINDING PROTEIN YOCH"/>
    <property type="match status" value="1"/>
</dbReference>
<protein>
    <recommendedName>
        <fullName evidence="3">G5 domain-containing protein</fullName>
    </recommendedName>
</protein>
<keyword evidence="5" id="KW-1185">Reference proteome</keyword>
<dbReference type="EMBL" id="PDOD01000007">
    <property type="protein sequence ID" value="PYZ91539.1"/>
    <property type="molecule type" value="Genomic_DNA"/>
</dbReference>
<reference evidence="4 5" key="1">
    <citation type="submission" date="2017-10" db="EMBL/GenBank/DDBJ databases">
        <title>Bacillus sp. nov., a halophilic bacterium isolated from a Keqin Lake.</title>
        <authorList>
            <person name="Wang H."/>
        </authorList>
    </citation>
    <scope>NUCLEOTIDE SEQUENCE [LARGE SCALE GENOMIC DNA]</scope>
    <source>
        <strain evidence="4 5">KQ-12</strain>
    </source>
</reference>
<sequence>MIHWMKQLSTDFSWRKLAVSSVGLLTLMSILAVAIYEVTKAEVTVEAEDDITSVFTHASTVGELLEEQEIDMGKHDYVEPSQNTEIIDSLNIVYKEAKEVIVNFEGEEQSVWTTVDTVRELFEELEVEVNDHDFIEPSLKSDLTAEMNVTFESAFQVALKSDGVEETLWTTSTTVADFLEKENVTLDELDRVEPSEEEELLEGSEVRVIRVQKVTDVVEEKMDFATVTQKDSSLKQGSEKIKNQGKEGKVERHYEVVLEDGEEVSRELLKEEIVQESKDMIVAVGTKAPTETVSRGSSSSSSSTGTSTSNSSDSSSSANSSKSTSTSTSDASNSSSSTNSSSGGSWQTFKATAYTAYCNGCSGVTAAGIDLRANPNAKVIAVDPSVIPLGSRVEVKGHGTYIAGDTGGAIKGRKIDIFIPDKDKVQSFGRKSVEIRVLD</sequence>
<dbReference type="Gene3D" id="2.20.230.10">
    <property type="entry name" value="Resuscitation-promoting factor rpfb"/>
    <property type="match status" value="1"/>
</dbReference>
<keyword evidence="1" id="KW-0732">Signal</keyword>
<evidence type="ECO:0000313" key="5">
    <source>
        <dbReference type="Proteomes" id="UP000248214"/>
    </source>
</evidence>
<dbReference type="Pfam" id="PF06725">
    <property type="entry name" value="3D"/>
    <property type="match status" value="1"/>
</dbReference>
<proteinExistence type="predicted"/>
<dbReference type="PROSITE" id="PS51109">
    <property type="entry name" value="G5"/>
    <property type="match status" value="1"/>
</dbReference>
<feature type="compositionally biased region" description="Low complexity" evidence="2">
    <location>
        <begin position="296"/>
        <end position="345"/>
    </location>
</feature>
<evidence type="ECO:0000259" key="3">
    <source>
        <dbReference type="PROSITE" id="PS51109"/>
    </source>
</evidence>
<dbReference type="InterPro" id="IPR007137">
    <property type="entry name" value="DUF348"/>
</dbReference>
<feature type="compositionally biased region" description="Basic and acidic residues" evidence="2">
    <location>
        <begin position="237"/>
        <end position="250"/>
    </location>
</feature>
<dbReference type="InterPro" id="IPR010611">
    <property type="entry name" value="3D_dom"/>
</dbReference>
<dbReference type="AlphaFoldDB" id="A0A323T6G0"/>
<dbReference type="InterPro" id="IPR036908">
    <property type="entry name" value="RlpA-like_sf"/>
</dbReference>
<dbReference type="GO" id="GO:0019867">
    <property type="term" value="C:outer membrane"/>
    <property type="evidence" value="ECO:0007669"/>
    <property type="project" value="InterPro"/>
</dbReference>
<feature type="region of interest" description="Disordered" evidence="2">
    <location>
        <begin position="229"/>
        <end position="250"/>
    </location>
</feature>
<comment type="caution">
    <text evidence="4">The sequence shown here is derived from an EMBL/GenBank/DDBJ whole genome shotgun (WGS) entry which is preliminary data.</text>
</comment>
<feature type="region of interest" description="Disordered" evidence="2">
    <location>
        <begin position="286"/>
        <end position="345"/>
    </location>
</feature>
<name>A0A323T6G0_9BACI</name>
<dbReference type="Gene3D" id="2.40.40.10">
    <property type="entry name" value="RlpA-like domain"/>
    <property type="match status" value="1"/>
</dbReference>
<dbReference type="OrthoDB" id="9798935at2"/>
<dbReference type="Pfam" id="PF07501">
    <property type="entry name" value="G5"/>
    <property type="match status" value="1"/>
</dbReference>
<dbReference type="Proteomes" id="UP000248214">
    <property type="component" value="Unassembled WGS sequence"/>
</dbReference>
<organism evidence="4 5">
    <name type="scientific">Salipaludibacillus keqinensis</name>
    <dbReference type="NCBI Taxonomy" id="2045207"/>
    <lineage>
        <taxon>Bacteria</taxon>
        <taxon>Bacillati</taxon>
        <taxon>Bacillota</taxon>
        <taxon>Bacilli</taxon>
        <taxon>Bacillales</taxon>
        <taxon>Bacillaceae</taxon>
    </lineage>
</organism>
<gene>
    <name evidence="4" type="ORF">CR194_19600</name>
</gene>